<keyword evidence="3" id="KW-1185">Reference proteome</keyword>
<evidence type="ECO:0000259" key="1">
    <source>
        <dbReference type="PROSITE" id="PS51704"/>
    </source>
</evidence>
<dbReference type="Pfam" id="PF03009">
    <property type="entry name" value="GDPD"/>
    <property type="match status" value="1"/>
</dbReference>
<dbReference type="RefSeq" id="WP_307475587.1">
    <property type="nucleotide sequence ID" value="NZ_JAUSUB010000010.1"/>
</dbReference>
<evidence type="ECO:0000313" key="3">
    <source>
        <dbReference type="Proteomes" id="UP001238088"/>
    </source>
</evidence>
<accession>A0ABU0AKD7</accession>
<dbReference type="PANTHER" id="PTHR46211">
    <property type="entry name" value="GLYCEROPHOSPHORYL DIESTER PHOSPHODIESTERASE"/>
    <property type="match status" value="1"/>
</dbReference>
<evidence type="ECO:0000313" key="2">
    <source>
        <dbReference type="EMBL" id="MDQ0270843.1"/>
    </source>
</evidence>
<dbReference type="EC" id="3.1.4.46" evidence="2"/>
<dbReference type="SUPFAM" id="SSF51695">
    <property type="entry name" value="PLC-like phosphodiesterases"/>
    <property type="match status" value="1"/>
</dbReference>
<reference evidence="2 3" key="1">
    <citation type="submission" date="2023-07" db="EMBL/GenBank/DDBJ databases">
        <title>Genomic Encyclopedia of Type Strains, Phase IV (KMG-IV): sequencing the most valuable type-strain genomes for metagenomic binning, comparative biology and taxonomic classification.</title>
        <authorList>
            <person name="Goeker M."/>
        </authorList>
    </citation>
    <scope>NUCLEOTIDE SEQUENCE [LARGE SCALE GENOMIC DNA]</scope>
    <source>
        <strain evidence="2 3">DSM 23494</strain>
    </source>
</reference>
<dbReference type="PROSITE" id="PS51704">
    <property type="entry name" value="GP_PDE"/>
    <property type="match status" value="1"/>
</dbReference>
<dbReference type="PANTHER" id="PTHR46211:SF14">
    <property type="entry name" value="GLYCEROPHOSPHODIESTER PHOSPHODIESTERASE"/>
    <property type="match status" value="1"/>
</dbReference>
<dbReference type="EMBL" id="JAUSUB010000010">
    <property type="protein sequence ID" value="MDQ0270843.1"/>
    <property type="molecule type" value="Genomic_DNA"/>
</dbReference>
<gene>
    <name evidence="2" type="ORF">J2S17_002728</name>
</gene>
<keyword evidence="2" id="KW-0378">Hydrolase</keyword>
<feature type="domain" description="GP-PDE" evidence="1">
    <location>
        <begin position="31"/>
        <end position="269"/>
    </location>
</feature>
<dbReference type="GO" id="GO:0008889">
    <property type="term" value="F:glycerophosphodiester phosphodiesterase activity"/>
    <property type="evidence" value="ECO:0007669"/>
    <property type="project" value="UniProtKB-EC"/>
</dbReference>
<protein>
    <submittedName>
        <fullName evidence="2">Glycerophosphoryl diester phosphodiesterase</fullName>
        <ecNumber evidence="2">3.1.4.46</ecNumber>
    </submittedName>
</protein>
<sequence>MKLLKTLMASTTSKLSAITKTKQPDNHPYLFKKIAHRGAAGYCPENTFAAFDQAIAMGADYLELDIQLTKDKQMVVIHDPTIDRTTNGKGRVKDYTFAELQKFDAGSWFSQEFKNERVPLFKDVLARYLHRVGLLIEFKKPSSNEGIEKKLAEELIKLPLDQFDLQHIIVQSFDLESLMRMHAHLPQIPIGLLINYPLHKQEIIRFSNQVQYLNPKWSMVTPKLLKAIHDEGMHSFIWTVNTPREFNKVKGYPIDGIVTNDLDLFQQEKG</sequence>
<dbReference type="Proteomes" id="UP001238088">
    <property type="component" value="Unassembled WGS sequence"/>
</dbReference>
<dbReference type="InterPro" id="IPR030395">
    <property type="entry name" value="GP_PDE_dom"/>
</dbReference>
<organism evidence="2 3">
    <name type="scientific">Cytobacillus purgationiresistens</name>
    <dbReference type="NCBI Taxonomy" id="863449"/>
    <lineage>
        <taxon>Bacteria</taxon>
        <taxon>Bacillati</taxon>
        <taxon>Bacillota</taxon>
        <taxon>Bacilli</taxon>
        <taxon>Bacillales</taxon>
        <taxon>Bacillaceae</taxon>
        <taxon>Cytobacillus</taxon>
    </lineage>
</organism>
<comment type="caution">
    <text evidence="2">The sequence shown here is derived from an EMBL/GenBank/DDBJ whole genome shotgun (WGS) entry which is preliminary data.</text>
</comment>
<dbReference type="Gene3D" id="3.20.20.190">
    <property type="entry name" value="Phosphatidylinositol (PI) phosphodiesterase"/>
    <property type="match status" value="1"/>
</dbReference>
<proteinExistence type="predicted"/>
<dbReference type="InterPro" id="IPR017946">
    <property type="entry name" value="PLC-like_Pdiesterase_TIM-brl"/>
</dbReference>
<name>A0ABU0AKD7_9BACI</name>